<dbReference type="SMART" id="SM00470">
    <property type="entry name" value="ParB"/>
    <property type="match status" value="1"/>
</dbReference>
<comment type="function">
    <text evidence="4">Involved in chromosome partition. Localize to both poles of the predivisional cell following completion of DNA replication. Binds to the DNA origin of replication.</text>
</comment>
<dbReference type="FunFam" id="1.10.10.2830:FF:000001">
    <property type="entry name" value="Chromosome partitioning protein ParB"/>
    <property type="match status" value="1"/>
</dbReference>
<feature type="domain" description="ParB-like N-terminal" evidence="6">
    <location>
        <begin position="33"/>
        <end position="125"/>
    </location>
</feature>
<name>A0A5C6S073_9RHOB</name>
<dbReference type="Pfam" id="PF02195">
    <property type="entry name" value="ParB_N"/>
    <property type="match status" value="1"/>
</dbReference>
<dbReference type="InterPro" id="IPR004437">
    <property type="entry name" value="ParB/RepB/Spo0J"/>
</dbReference>
<dbReference type="Pfam" id="PF23552">
    <property type="entry name" value="ParB_C"/>
    <property type="match status" value="1"/>
</dbReference>
<dbReference type="OrthoDB" id="9802051at2"/>
<feature type="region of interest" description="Disordered" evidence="5">
    <location>
        <begin position="219"/>
        <end position="243"/>
    </location>
</feature>
<dbReference type="EMBL" id="VOPL01000006">
    <property type="protein sequence ID" value="TXB67787.1"/>
    <property type="molecule type" value="Genomic_DNA"/>
</dbReference>
<dbReference type="SUPFAM" id="SSF110849">
    <property type="entry name" value="ParB/Sulfiredoxin"/>
    <property type="match status" value="1"/>
</dbReference>
<dbReference type="InterPro" id="IPR041468">
    <property type="entry name" value="HTH_ParB/Spo0J"/>
</dbReference>
<evidence type="ECO:0000313" key="7">
    <source>
        <dbReference type="EMBL" id="TXB67787.1"/>
    </source>
</evidence>
<dbReference type="FunFam" id="3.90.1530.30:FF:000001">
    <property type="entry name" value="Chromosome partitioning protein ParB"/>
    <property type="match status" value="1"/>
</dbReference>
<dbReference type="Pfam" id="PF17762">
    <property type="entry name" value="HTH_ParB"/>
    <property type="match status" value="1"/>
</dbReference>
<dbReference type="InterPro" id="IPR036086">
    <property type="entry name" value="ParB/Sulfiredoxin_sf"/>
</dbReference>
<sequence length="289" mass="32378">MSQNKRSSLGRGLSALMADLQPEETAVSREGTEMVPTEQIAPNPDQPRRVFDQAALSELADSIRSRGVIQPLIVRRHPDDTNIYQIVAGERRWRASQMAQVHELPVIIRDFSDAEMLEVAIIENIQRADLNAIDEAASYKQLMTRFGHTQEKLAEALGKSRSHIANLLRLLNLPDQVQEWVREEKLSAGHARALVTADNATAIARRIIEKDLSVREVESLMREKTSKPTKPRADSEKDADTRALEGDLTATLKMRVQIKHSGNDGGQMTITYRDLEQLDRLCQILAGSN</sequence>
<accession>A0A5C6S073</accession>
<evidence type="ECO:0000259" key="6">
    <source>
        <dbReference type="SMART" id="SM00470"/>
    </source>
</evidence>
<protein>
    <submittedName>
        <fullName evidence="7">ParB/RepB/Spo0J family partition protein</fullName>
    </submittedName>
</protein>
<evidence type="ECO:0000256" key="4">
    <source>
        <dbReference type="ARBA" id="ARBA00025472"/>
    </source>
</evidence>
<dbReference type="NCBIfam" id="TIGR00180">
    <property type="entry name" value="parB_part"/>
    <property type="match status" value="1"/>
</dbReference>
<comment type="caution">
    <text evidence="7">The sequence shown here is derived from an EMBL/GenBank/DDBJ whole genome shotgun (WGS) entry which is preliminary data.</text>
</comment>
<dbReference type="Proteomes" id="UP000321562">
    <property type="component" value="Unassembled WGS sequence"/>
</dbReference>
<dbReference type="CDD" id="cd16393">
    <property type="entry name" value="SPO0J_N"/>
    <property type="match status" value="1"/>
</dbReference>
<proteinExistence type="inferred from homology"/>
<dbReference type="GO" id="GO:0003677">
    <property type="term" value="F:DNA binding"/>
    <property type="evidence" value="ECO:0007669"/>
    <property type="project" value="UniProtKB-KW"/>
</dbReference>
<dbReference type="Gene3D" id="3.90.1530.30">
    <property type="match status" value="1"/>
</dbReference>
<reference evidence="7 8" key="1">
    <citation type="submission" date="2019-08" db="EMBL/GenBank/DDBJ databases">
        <authorList>
            <person name="Ye J."/>
        </authorList>
    </citation>
    <scope>NUCLEOTIDE SEQUENCE [LARGE SCALE GENOMIC DNA]</scope>
    <source>
        <strain evidence="7 8">TK008</strain>
    </source>
</reference>
<evidence type="ECO:0000256" key="3">
    <source>
        <dbReference type="ARBA" id="ARBA00023125"/>
    </source>
</evidence>
<dbReference type="SUPFAM" id="SSF109709">
    <property type="entry name" value="KorB DNA-binding domain-like"/>
    <property type="match status" value="1"/>
</dbReference>
<dbReference type="InterPro" id="IPR050336">
    <property type="entry name" value="Chromosome_partition/occlusion"/>
</dbReference>
<keyword evidence="3" id="KW-0238">DNA-binding</keyword>
<dbReference type="GO" id="GO:0007059">
    <property type="term" value="P:chromosome segregation"/>
    <property type="evidence" value="ECO:0007669"/>
    <property type="project" value="UniProtKB-KW"/>
</dbReference>
<dbReference type="AlphaFoldDB" id="A0A5C6S073"/>
<evidence type="ECO:0000256" key="5">
    <source>
        <dbReference type="SAM" id="MobiDB-lite"/>
    </source>
</evidence>
<dbReference type="GO" id="GO:0005694">
    <property type="term" value="C:chromosome"/>
    <property type="evidence" value="ECO:0007669"/>
    <property type="project" value="TreeGrafter"/>
</dbReference>
<gene>
    <name evidence="7" type="ORF">FQV27_14400</name>
</gene>
<organism evidence="7 8">
    <name type="scientific">Paracoccus aurantiacus</name>
    <dbReference type="NCBI Taxonomy" id="2599412"/>
    <lineage>
        <taxon>Bacteria</taxon>
        <taxon>Pseudomonadati</taxon>
        <taxon>Pseudomonadota</taxon>
        <taxon>Alphaproteobacteria</taxon>
        <taxon>Rhodobacterales</taxon>
        <taxon>Paracoccaceae</taxon>
        <taxon>Paracoccus</taxon>
    </lineage>
</organism>
<keyword evidence="8" id="KW-1185">Reference proteome</keyword>
<evidence type="ECO:0000256" key="1">
    <source>
        <dbReference type="ARBA" id="ARBA00006295"/>
    </source>
</evidence>
<dbReference type="RefSeq" id="WP_147099795.1">
    <property type="nucleotide sequence ID" value="NZ_JBHUFH010000001.1"/>
</dbReference>
<comment type="similarity">
    <text evidence="1">Belongs to the ParB family.</text>
</comment>
<dbReference type="CDD" id="cd00093">
    <property type="entry name" value="HTH_XRE"/>
    <property type="match status" value="1"/>
</dbReference>
<dbReference type="PANTHER" id="PTHR33375">
    <property type="entry name" value="CHROMOSOME-PARTITIONING PROTEIN PARB-RELATED"/>
    <property type="match status" value="1"/>
</dbReference>
<evidence type="ECO:0000256" key="2">
    <source>
        <dbReference type="ARBA" id="ARBA00022829"/>
    </source>
</evidence>
<dbReference type="InterPro" id="IPR057240">
    <property type="entry name" value="ParB_dimer_C"/>
</dbReference>
<feature type="region of interest" description="Disordered" evidence="5">
    <location>
        <begin position="24"/>
        <end position="46"/>
    </location>
</feature>
<keyword evidence="2" id="KW-0159">Chromosome partition</keyword>
<evidence type="ECO:0000313" key="8">
    <source>
        <dbReference type="Proteomes" id="UP000321562"/>
    </source>
</evidence>
<dbReference type="InterPro" id="IPR001387">
    <property type="entry name" value="Cro/C1-type_HTH"/>
</dbReference>
<dbReference type="Gene3D" id="1.10.10.2830">
    <property type="match status" value="1"/>
</dbReference>
<dbReference type="InterPro" id="IPR003115">
    <property type="entry name" value="ParB_N"/>
</dbReference>
<dbReference type="PANTHER" id="PTHR33375:SF1">
    <property type="entry name" value="CHROMOSOME-PARTITIONING PROTEIN PARB-RELATED"/>
    <property type="match status" value="1"/>
</dbReference>